<keyword evidence="5 10" id="KW-0145">Chemotaxis</keyword>
<keyword evidence="9 10" id="KW-0472">Membrane</keyword>
<evidence type="ECO:0000256" key="1">
    <source>
        <dbReference type="ARBA" id="ARBA00002254"/>
    </source>
</evidence>
<dbReference type="OrthoDB" id="7619358at2"/>
<dbReference type="GO" id="GO:0009425">
    <property type="term" value="C:bacterial-type flagellum basal body"/>
    <property type="evidence" value="ECO:0007669"/>
    <property type="project" value="InterPro"/>
</dbReference>
<evidence type="ECO:0000256" key="5">
    <source>
        <dbReference type="ARBA" id="ARBA00022500"/>
    </source>
</evidence>
<evidence type="ECO:0000256" key="3">
    <source>
        <dbReference type="ARBA" id="ARBA00008281"/>
    </source>
</evidence>
<keyword evidence="11" id="KW-0966">Cell projection</keyword>
<dbReference type="EMBL" id="AAYA01000005">
    <property type="protein sequence ID" value="EBA08471.1"/>
    <property type="molecule type" value="Genomic_DNA"/>
</dbReference>
<comment type="similarity">
    <text evidence="3 10">Belongs to the FliL family.</text>
</comment>
<dbReference type="GO" id="GO:0006935">
    <property type="term" value="P:chemotaxis"/>
    <property type="evidence" value="ECO:0007669"/>
    <property type="project" value="UniProtKB-KW"/>
</dbReference>
<evidence type="ECO:0000256" key="9">
    <source>
        <dbReference type="ARBA" id="ARBA00023136"/>
    </source>
</evidence>
<name>A3K2R2_SAGS3</name>
<dbReference type="InterPro" id="IPR005503">
    <property type="entry name" value="FliL"/>
</dbReference>
<dbReference type="Pfam" id="PF03748">
    <property type="entry name" value="FliL"/>
    <property type="match status" value="1"/>
</dbReference>
<evidence type="ECO:0000256" key="8">
    <source>
        <dbReference type="ARBA" id="ARBA00022989"/>
    </source>
</evidence>
<accession>A3K2R2</accession>
<comment type="subcellular location">
    <subcellularLocation>
        <location evidence="10">Cell inner membrane</location>
    </subcellularLocation>
    <subcellularLocation>
        <location evidence="2">Cell membrane</location>
        <topology evidence="2">Single-pass membrane protein</topology>
    </subcellularLocation>
</comment>
<evidence type="ECO:0000313" key="11">
    <source>
        <dbReference type="EMBL" id="EBA08471.1"/>
    </source>
</evidence>
<evidence type="ECO:0000256" key="4">
    <source>
        <dbReference type="ARBA" id="ARBA00022475"/>
    </source>
</evidence>
<keyword evidence="8 10" id="KW-1133">Transmembrane helix</keyword>
<keyword evidence="7 10" id="KW-0283">Flagellar rotation</keyword>
<dbReference type="Proteomes" id="UP000005713">
    <property type="component" value="Unassembled WGS sequence"/>
</dbReference>
<evidence type="ECO:0000256" key="2">
    <source>
        <dbReference type="ARBA" id="ARBA00004162"/>
    </source>
</evidence>
<dbReference type="GO" id="GO:0005886">
    <property type="term" value="C:plasma membrane"/>
    <property type="evidence" value="ECO:0007669"/>
    <property type="project" value="UniProtKB-SubCell"/>
</dbReference>
<dbReference type="AlphaFoldDB" id="A3K2R2"/>
<keyword evidence="4" id="KW-1003">Cell membrane</keyword>
<keyword evidence="12" id="KW-1185">Reference proteome</keyword>
<feature type="transmembrane region" description="Helical" evidence="10">
    <location>
        <begin position="20"/>
        <end position="39"/>
    </location>
</feature>
<proteinExistence type="inferred from homology"/>
<sequence>MSDATVDEDGQEEKKPSKLPMIIGVVLALAGAGGGFFAVQSGLLGGGSDAHAEDAAAGADHAEDQEHVETPALPKVSFIEVPQVMVSLGPGGHSQHLRFRASLEVPEQYAADVEVILPRVQDVLNSYLRALEARDIEAPGALVRLRGQMLRRVRLVAGEDRIRDLLVLEFVLN</sequence>
<keyword evidence="11" id="KW-0282">Flagellum</keyword>
<reference evidence="11 12" key="1">
    <citation type="submission" date="2006-06" db="EMBL/GenBank/DDBJ databases">
        <authorList>
            <person name="Moran M.A."/>
            <person name="Ferriera S."/>
            <person name="Johnson J."/>
            <person name="Kravitz S."/>
            <person name="Beeson K."/>
            <person name="Sutton G."/>
            <person name="Rogers Y.-H."/>
            <person name="Friedman R."/>
            <person name="Frazier M."/>
            <person name="Venter J.C."/>
        </authorList>
    </citation>
    <scope>NUCLEOTIDE SEQUENCE [LARGE SCALE GENOMIC DNA]</scope>
    <source>
        <strain evidence="11 12">E-37</strain>
    </source>
</reference>
<evidence type="ECO:0000256" key="7">
    <source>
        <dbReference type="ARBA" id="ARBA00022779"/>
    </source>
</evidence>
<dbReference type="RefSeq" id="WP_005858379.1">
    <property type="nucleotide sequence ID" value="NZ_AAYA01000005.1"/>
</dbReference>
<evidence type="ECO:0000256" key="6">
    <source>
        <dbReference type="ARBA" id="ARBA00022692"/>
    </source>
</evidence>
<dbReference type="eggNOG" id="COG1580">
    <property type="taxonomic scope" value="Bacteria"/>
</dbReference>
<evidence type="ECO:0000256" key="10">
    <source>
        <dbReference type="RuleBase" id="RU364125"/>
    </source>
</evidence>
<organism evidence="11 12">
    <name type="scientific">Sagittula stellata (strain ATCC 700073 / DSM 11524 / E-37)</name>
    <dbReference type="NCBI Taxonomy" id="388399"/>
    <lineage>
        <taxon>Bacteria</taxon>
        <taxon>Pseudomonadati</taxon>
        <taxon>Pseudomonadota</taxon>
        <taxon>Alphaproteobacteria</taxon>
        <taxon>Rhodobacterales</taxon>
        <taxon>Roseobacteraceae</taxon>
        <taxon>Sagittula</taxon>
    </lineage>
</organism>
<keyword evidence="6 10" id="KW-0812">Transmembrane</keyword>
<keyword evidence="11" id="KW-0969">Cilium</keyword>
<comment type="caution">
    <text evidence="11">The sequence shown here is derived from an EMBL/GenBank/DDBJ whole genome shotgun (WGS) entry which is preliminary data.</text>
</comment>
<evidence type="ECO:0000313" key="12">
    <source>
        <dbReference type="Proteomes" id="UP000005713"/>
    </source>
</evidence>
<gene>
    <name evidence="11" type="ORF">SSE37_16703</name>
</gene>
<keyword evidence="10" id="KW-0997">Cell inner membrane</keyword>
<protein>
    <recommendedName>
        <fullName evidence="10">Flagellar protein FliL</fullName>
    </recommendedName>
</protein>
<dbReference type="GO" id="GO:0071973">
    <property type="term" value="P:bacterial-type flagellum-dependent cell motility"/>
    <property type="evidence" value="ECO:0007669"/>
    <property type="project" value="InterPro"/>
</dbReference>
<comment type="function">
    <text evidence="1 10">Controls the rotational direction of flagella during chemotaxis.</text>
</comment>